<proteinExistence type="predicted"/>
<comment type="caution">
    <text evidence="2">The sequence shown here is derived from an EMBL/GenBank/DDBJ whole genome shotgun (WGS) entry which is preliminary data.</text>
</comment>
<gene>
    <name evidence="2" type="ORF">IC608_02855</name>
</gene>
<dbReference type="AlphaFoldDB" id="A0A927FQJ5"/>
<dbReference type="Proteomes" id="UP000654108">
    <property type="component" value="Unassembled WGS sequence"/>
</dbReference>
<evidence type="ECO:0000313" key="2">
    <source>
        <dbReference type="EMBL" id="MBD8064415.1"/>
    </source>
</evidence>
<dbReference type="EMBL" id="JACYFU010000001">
    <property type="protein sequence ID" value="MBD8064415.1"/>
    <property type="molecule type" value="Genomic_DNA"/>
</dbReference>
<accession>A0A927FQJ5</accession>
<feature type="compositionally biased region" description="Polar residues" evidence="1">
    <location>
        <begin position="1"/>
        <end position="14"/>
    </location>
</feature>
<dbReference type="RefSeq" id="WP_191772510.1">
    <property type="nucleotide sequence ID" value="NZ_JACYFU010000001.1"/>
</dbReference>
<organism evidence="2 3">
    <name type="scientific">Devosia oryzisoli</name>
    <dbReference type="NCBI Taxonomy" id="2774138"/>
    <lineage>
        <taxon>Bacteria</taxon>
        <taxon>Pseudomonadati</taxon>
        <taxon>Pseudomonadota</taxon>
        <taxon>Alphaproteobacteria</taxon>
        <taxon>Hyphomicrobiales</taxon>
        <taxon>Devosiaceae</taxon>
        <taxon>Devosia</taxon>
    </lineage>
</organism>
<keyword evidence="3" id="KW-1185">Reference proteome</keyword>
<reference evidence="2" key="1">
    <citation type="submission" date="2020-09" db="EMBL/GenBank/DDBJ databases">
        <title>Genome seq and assembly of Devosia sp.</title>
        <authorList>
            <person name="Chhetri G."/>
        </authorList>
    </citation>
    <scope>NUCLEOTIDE SEQUENCE</scope>
    <source>
        <strain evidence="2">PTR5</strain>
    </source>
</reference>
<sequence>MHTQMQTNPVNIALSTRPAAGSERRSSSHLVLSVTRYASLDSACLDAAIKNGLEELLSSAQPDEGGAKTLYVYYRLRHGSAVTVDIGIPIGDTLDRQPVTGAIRRRQKTSRLSLPPSAAPDGLASAMDEAVTELGLRHRTEVPECWQTFALPFTGYDATATLCIGQLRHRRAKY</sequence>
<evidence type="ECO:0000256" key="1">
    <source>
        <dbReference type="SAM" id="MobiDB-lite"/>
    </source>
</evidence>
<feature type="region of interest" description="Disordered" evidence="1">
    <location>
        <begin position="1"/>
        <end position="26"/>
    </location>
</feature>
<name>A0A927FQJ5_9HYPH</name>
<protein>
    <submittedName>
        <fullName evidence="2">Uncharacterized protein</fullName>
    </submittedName>
</protein>
<evidence type="ECO:0000313" key="3">
    <source>
        <dbReference type="Proteomes" id="UP000654108"/>
    </source>
</evidence>